<reference evidence="2" key="1">
    <citation type="submission" date="2021-01" db="EMBL/GenBank/DDBJ databases">
        <title>Whole genome shotgun sequence of Verrucosispora sediminis NBRC 107745.</title>
        <authorList>
            <person name="Komaki H."/>
            <person name="Tamura T."/>
        </authorList>
    </citation>
    <scope>NUCLEOTIDE SEQUENCE</scope>
    <source>
        <strain evidence="2">NBRC 107745</strain>
    </source>
</reference>
<name>A0A9W5XKP9_9ACTN</name>
<feature type="transmembrane region" description="Helical" evidence="1">
    <location>
        <begin position="120"/>
        <end position="139"/>
    </location>
</feature>
<protein>
    <submittedName>
        <fullName evidence="2">Uncharacterized protein</fullName>
    </submittedName>
</protein>
<accession>A0A9W5XKP9</accession>
<feature type="transmembrane region" description="Helical" evidence="1">
    <location>
        <begin position="88"/>
        <end position="108"/>
    </location>
</feature>
<organism evidence="2 3">
    <name type="scientific">Micromonospora sediminimaris</name>
    <dbReference type="NCBI Taxonomy" id="547162"/>
    <lineage>
        <taxon>Bacteria</taxon>
        <taxon>Bacillati</taxon>
        <taxon>Actinomycetota</taxon>
        <taxon>Actinomycetes</taxon>
        <taxon>Micromonosporales</taxon>
        <taxon>Micromonosporaceae</taxon>
        <taxon>Micromonospora</taxon>
    </lineage>
</organism>
<keyword evidence="3" id="KW-1185">Reference proteome</keyword>
<sequence length="200" mass="21630">MKIEKRIEHDAFVAGARHHRSEHVVGRSLHTGTLVAAHPSPLPRDPPPAPRPPAVAFAARSVDHIWSTRADHTYHVPVIDQDRRRAPVPVVAAAITFMLGMVIQAAQVKTSTAPGATEPRTTIFAVGLILLSLAFAYGLWRQVGRAQILTAGFAAFNIAYGLVELPDIHPLSVLRMLAFAAVVGLLLLPTSSRQWFPPGT</sequence>
<keyword evidence="1" id="KW-0812">Transmembrane</keyword>
<dbReference type="EMBL" id="BOPD01000023">
    <property type="protein sequence ID" value="GIJ34731.1"/>
    <property type="molecule type" value="Genomic_DNA"/>
</dbReference>
<dbReference type="Proteomes" id="UP000607311">
    <property type="component" value="Unassembled WGS sequence"/>
</dbReference>
<evidence type="ECO:0000313" key="3">
    <source>
        <dbReference type="Proteomes" id="UP000607311"/>
    </source>
</evidence>
<evidence type="ECO:0000313" key="2">
    <source>
        <dbReference type="EMBL" id="GIJ34731.1"/>
    </source>
</evidence>
<keyword evidence="1" id="KW-0472">Membrane</keyword>
<keyword evidence="1" id="KW-1133">Transmembrane helix</keyword>
<gene>
    <name evidence="2" type="ORF">Vse01_38790</name>
</gene>
<dbReference type="AlphaFoldDB" id="A0A9W5XKP9"/>
<comment type="caution">
    <text evidence="2">The sequence shown here is derived from an EMBL/GenBank/DDBJ whole genome shotgun (WGS) entry which is preliminary data.</text>
</comment>
<proteinExistence type="predicted"/>
<evidence type="ECO:0000256" key="1">
    <source>
        <dbReference type="SAM" id="Phobius"/>
    </source>
</evidence>